<evidence type="ECO:0000256" key="1">
    <source>
        <dbReference type="ARBA" id="ARBA00004651"/>
    </source>
</evidence>
<dbReference type="InterPro" id="IPR001123">
    <property type="entry name" value="LeuE-type"/>
</dbReference>
<organism evidence="7 8">
    <name type="scientific">Thiorhodococcus mannitoliphagus</name>
    <dbReference type="NCBI Taxonomy" id="329406"/>
    <lineage>
        <taxon>Bacteria</taxon>
        <taxon>Pseudomonadati</taxon>
        <taxon>Pseudomonadota</taxon>
        <taxon>Gammaproteobacteria</taxon>
        <taxon>Chromatiales</taxon>
        <taxon>Chromatiaceae</taxon>
        <taxon>Thiorhodococcus</taxon>
    </lineage>
</organism>
<gene>
    <name evidence="7" type="ORF">G3480_20700</name>
</gene>
<evidence type="ECO:0000256" key="6">
    <source>
        <dbReference type="SAM" id="Phobius"/>
    </source>
</evidence>
<dbReference type="GO" id="GO:0015171">
    <property type="term" value="F:amino acid transmembrane transporter activity"/>
    <property type="evidence" value="ECO:0007669"/>
    <property type="project" value="TreeGrafter"/>
</dbReference>
<keyword evidence="8" id="KW-1185">Reference proteome</keyword>
<evidence type="ECO:0000256" key="2">
    <source>
        <dbReference type="ARBA" id="ARBA00022475"/>
    </source>
</evidence>
<comment type="subcellular location">
    <subcellularLocation>
        <location evidence="1">Cell membrane</location>
        <topology evidence="1">Multi-pass membrane protein</topology>
    </subcellularLocation>
</comment>
<evidence type="ECO:0000313" key="8">
    <source>
        <dbReference type="Proteomes" id="UP000471640"/>
    </source>
</evidence>
<keyword evidence="3 6" id="KW-0812">Transmembrane</keyword>
<proteinExistence type="predicted"/>
<evidence type="ECO:0000256" key="5">
    <source>
        <dbReference type="ARBA" id="ARBA00023136"/>
    </source>
</evidence>
<sequence length="200" mass="20336">MTIFGIIAALAAIPSASVALVVARSAALGVVNGLAVSLGIVLGDLVFVALALFGLSAAAETMGGLFFVIKVLGGLYLLWLGFSLLIVKSSARVRVSKSSKNSSLTASFVAGFLLTLGDIKAIMLYASLFPIFIDLSDIRTSEALAVVFITILGVGGVKCVYVIFSSRVAAFAENSNMEVAARKAAGGLMVGAGGSLIVTA</sequence>
<feature type="transmembrane region" description="Helical" evidence="6">
    <location>
        <begin position="33"/>
        <end position="53"/>
    </location>
</feature>
<reference evidence="7 8" key="2">
    <citation type="submission" date="2020-02" db="EMBL/GenBank/DDBJ databases">
        <title>Genome sequences of Thiorhodococcus mannitoliphagus and Thiorhodococcus minor, purple sulfur photosynthetic bacteria in the gammaproteobacterial family, Chromatiaceae.</title>
        <authorList>
            <person name="Aviles F.A."/>
            <person name="Meyer T.E."/>
            <person name="Kyndt J.A."/>
        </authorList>
    </citation>
    <scope>NUCLEOTIDE SEQUENCE [LARGE SCALE GENOMIC DNA]</scope>
    <source>
        <strain evidence="7 8">DSM 18266</strain>
    </source>
</reference>
<evidence type="ECO:0000256" key="4">
    <source>
        <dbReference type="ARBA" id="ARBA00022989"/>
    </source>
</evidence>
<name>A0A6P1E0W8_9GAMM</name>
<dbReference type="PANTHER" id="PTHR30086">
    <property type="entry name" value="ARGININE EXPORTER PROTEIN ARGO"/>
    <property type="match status" value="1"/>
</dbReference>
<accession>A0A6P1E0W8</accession>
<evidence type="ECO:0000313" key="7">
    <source>
        <dbReference type="EMBL" id="NEX22696.1"/>
    </source>
</evidence>
<dbReference type="AlphaFoldDB" id="A0A6P1E0W8"/>
<feature type="transmembrane region" description="Helical" evidence="6">
    <location>
        <begin position="107"/>
        <end position="132"/>
    </location>
</feature>
<keyword evidence="4 6" id="KW-1133">Transmembrane helix</keyword>
<feature type="transmembrane region" description="Helical" evidence="6">
    <location>
        <begin position="65"/>
        <end position="87"/>
    </location>
</feature>
<dbReference type="GO" id="GO:0005886">
    <property type="term" value="C:plasma membrane"/>
    <property type="evidence" value="ECO:0007669"/>
    <property type="project" value="UniProtKB-SubCell"/>
</dbReference>
<dbReference type="Proteomes" id="UP000471640">
    <property type="component" value="Unassembled WGS sequence"/>
</dbReference>
<feature type="transmembrane region" description="Helical" evidence="6">
    <location>
        <begin position="144"/>
        <end position="164"/>
    </location>
</feature>
<dbReference type="Pfam" id="PF01810">
    <property type="entry name" value="LysE"/>
    <property type="match status" value="1"/>
</dbReference>
<reference evidence="8" key="1">
    <citation type="journal article" date="2020" name="Microbiol. Resour. Announc.">
        <title>Draft Genome Sequences of Thiorhodococcus mannitoliphagus and Thiorhodococcus minor, Purple Sulfur Photosynthetic Bacteria in the Gammaproteobacterial Family Chromatiaceae.</title>
        <authorList>
            <person name="Aviles F.A."/>
            <person name="Meyer T.E."/>
            <person name="Kyndt J.A."/>
        </authorList>
    </citation>
    <scope>NUCLEOTIDE SEQUENCE [LARGE SCALE GENOMIC DNA]</scope>
    <source>
        <strain evidence="8">DSM 18266</strain>
    </source>
</reference>
<keyword evidence="2" id="KW-1003">Cell membrane</keyword>
<keyword evidence="5 6" id="KW-0472">Membrane</keyword>
<evidence type="ECO:0000256" key="3">
    <source>
        <dbReference type="ARBA" id="ARBA00022692"/>
    </source>
</evidence>
<dbReference type="EMBL" id="JAAIJR010000118">
    <property type="protein sequence ID" value="NEX22696.1"/>
    <property type="molecule type" value="Genomic_DNA"/>
</dbReference>
<comment type="caution">
    <text evidence="7">The sequence shown here is derived from an EMBL/GenBank/DDBJ whole genome shotgun (WGS) entry which is preliminary data.</text>
</comment>
<dbReference type="PANTHER" id="PTHR30086:SF20">
    <property type="entry name" value="ARGININE EXPORTER PROTEIN ARGO-RELATED"/>
    <property type="match status" value="1"/>
</dbReference>
<protein>
    <submittedName>
        <fullName evidence="7">LysE family transporter</fullName>
    </submittedName>
</protein>